<dbReference type="AlphaFoldDB" id="A0A2W5AV79"/>
<reference evidence="5 6" key="1">
    <citation type="submission" date="2017-11" db="EMBL/GenBank/DDBJ databases">
        <title>Infants hospitalized years apart are colonized by the same room-sourced microbial strains.</title>
        <authorList>
            <person name="Brooks B."/>
            <person name="Olm M.R."/>
            <person name="Firek B.A."/>
            <person name="Baker R."/>
            <person name="Thomas B.C."/>
            <person name="Morowitz M.J."/>
            <person name="Banfield J.F."/>
        </authorList>
    </citation>
    <scope>NUCLEOTIDE SEQUENCE [LARGE SCALE GENOMIC DNA]</scope>
    <source>
        <strain evidence="5">S2_012_000_R3_87</strain>
    </source>
</reference>
<comment type="function">
    <text evidence="3">Required for maturation of 30S ribosomal subunits.</text>
</comment>
<evidence type="ECO:0000256" key="1">
    <source>
        <dbReference type="ARBA" id="ARBA00022490"/>
    </source>
</evidence>
<evidence type="ECO:0000313" key="5">
    <source>
        <dbReference type="EMBL" id="PZO98384.1"/>
    </source>
</evidence>
<dbReference type="InterPro" id="IPR003728">
    <property type="entry name" value="Ribosome_maturation_RimP"/>
</dbReference>
<dbReference type="GO" id="GO:0006412">
    <property type="term" value="P:translation"/>
    <property type="evidence" value="ECO:0007669"/>
    <property type="project" value="TreeGrafter"/>
</dbReference>
<feature type="domain" description="Ribosome maturation factor RimP N-terminal" evidence="4">
    <location>
        <begin position="12"/>
        <end position="89"/>
    </location>
</feature>
<dbReference type="EMBL" id="QFNY01000294">
    <property type="protein sequence ID" value="PZO98384.1"/>
    <property type="molecule type" value="Genomic_DNA"/>
</dbReference>
<comment type="subcellular location">
    <subcellularLocation>
        <location evidence="3">Cytoplasm</location>
    </subcellularLocation>
</comment>
<gene>
    <name evidence="3" type="primary">rimP</name>
    <name evidence="5" type="ORF">DI609_10835</name>
</gene>
<evidence type="ECO:0000259" key="4">
    <source>
        <dbReference type="Pfam" id="PF02576"/>
    </source>
</evidence>
<dbReference type="Pfam" id="PF02576">
    <property type="entry name" value="RimP_N"/>
    <property type="match status" value="1"/>
</dbReference>
<dbReference type="SUPFAM" id="SSF75420">
    <property type="entry name" value="YhbC-like, N-terminal domain"/>
    <property type="match status" value="1"/>
</dbReference>
<dbReference type="InterPro" id="IPR028989">
    <property type="entry name" value="RimP_N"/>
</dbReference>
<dbReference type="Proteomes" id="UP000249451">
    <property type="component" value="Unassembled WGS sequence"/>
</dbReference>
<dbReference type="PANTHER" id="PTHR33867">
    <property type="entry name" value="RIBOSOME MATURATION FACTOR RIMP"/>
    <property type="match status" value="1"/>
</dbReference>
<accession>A0A2W5AV79</accession>
<evidence type="ECO:0000313" key="6">
    <source>
        <dbReference type="Proteomes" id="UP000249451"/>
    </source>
</evidence>
<evidence type="ECO:0000256" key="2">
    <source>
        <dbReference type="ARBA" id="ARBA00022517"/>
    </source>
</evidence>
<organism evidence="5 6">
    <name type="scientific">Corynebacterium urealyticum</name>
    <dbReference type="NCBI Taxonomy" id="43771"/>
    <lineage>
        <taxon>Bacteria</taxon>
        <taxon>Bacillati</taxon>
        <taxon>Actinomycetota</taxon>
        <taxon>Actinomycetes</taxon>
        <taxon>Mycobacteriales</taxon>
        <taxon>Corynebacteriaceae</taxon>
        <taxon>Corynebacterium</taxon>
    </lineage>
</organism>
<dbReference type="Gene3D" id="3.30.300.70">
    <property type="entry name" value="RimP-like superfamily, N-terminal"/>
    <property type="match status" value="1"/>
</dbReference>
<name>A0A2W5AV79_9CORY</name>
<protein>
    <recommendedName>
        <fullName evidence="3">Ribosome maturation factor RimP</fullName>
    </recommendedName>
</protein>
<keyword evidence="2 3" id="KW-0690">Ribosome biogenesis</keyword>
<dbReference type="InterPro" id="IPR035956">
    <property type="entry name" value="RimP_N_sf"/>
</dbReference>
<proteinExistence type="inferred from homology"/>
<sequence length="188" mass="20805">MAFPTSAQLTEILQPVAAARGLDIEDVKTTRAGKKSQVIIRIDGDERPSSDLIEELSQEISALFDAKEEAGDLNFGAGYTLEVSTPGVDFPLTQPRHWRRNRGRRVGYALLDAPDTTHVARIGALSDDEQSVALITTVKKEVRFQVERLENITRAVVEIEFAQPPAAEGEAAMQTFDYAEQNSVYRED</sequence>
<comment type="caution">
    <text evidence="5">The sequence shown here is derived from an EMBL/GenBank/DDBJ whole genome shotgun (WGS) entry which is preliminary data.</text>
</comment>
<dbReference type="PANTHER" id="PTHR33867:SF1">
    <property type="entry name" value="RIBOSOME MATURATION FACTOR RIMP"/>
    <property type="match status" value="1"/>
</dbReference>
<dbReference type="GO" id="GO:0000028">
    <property type="term" value="P:ribosomal small subunit assembly"/>
    <property type="evidence" value="ECO:0007669"/>
    <property type="project" value="TreeGrafter"/>
</dbReference>
<evidence type="ECO:0000256" key="3">
    <source>
        <dbReference type="HAMAP-Rule" id="MF_01077"/>
    </source>
</evidence>
<comment type="similarity">
    <text evidence="3">Belongs to the RimP family.</text>
</comment>
<keyword evidence="1 3" id="KW-0963">Cytoplasm</keyword>
<dbReference type="GO" id="GO:0005829">
    <property type="term" value="C:cytosol"/>
    <property type="evidence" value="ECO:0007669"/>
    <property type="project" value="TreeGrafter"/>
</dbReference>
<dbReference type="NCBIfam" id="NF000930">
    <property type="entry name" value="PRK00092.2-2"/>
    <property type="match status" value="1"/>
</dbReference>
<dbReference type="HAMAP" id="MF_01077">
    <property type="entry name" value="RimP"/>
    <property type="match status" value="1"/>
</dbReference>